<dbReference type="GO" id="GO:0003677">
    <property type="term" value="F:DNA binding"/>
    <property type="evidence" value="ECO:0007669"/>
    <property type="project" value="InterPro"/>
</dbReference>
<dbReference type="Pfam" id="PF01381">
    <property type="entry name" value="HTH_3"/>
    <property type="match status" value="1"/>
</dbReference>
<dbReference type="PROSITE" id="PS50943">
    <property type="entry name" value="HTH_CROC1"/>
    <property type="match status" value="1"/>
</dbReference>
<evidence type="ECO:0000259" key="1">
    <source>
        <dbReference type="PROSITE" id="PS50943"/>
    </source>
</evidence>
<dbReference type="SUPFAM" id="SSF47413">
    <property type="entry name" value="lambda repressor-like DNA-binding domains"/>
    <property type="match status" value="1"/>
</dbReference>
<feature type="domain" description="HTH cro/C1-type" evidence="1">
    <location>
        <begin position="13"/>
        <end position="67"/>
    </location>
</feature>
<protein>
    <recommendedName>
        <fullName evidence="1">HTH cro/C1-type domain-containing protein</fullName>
    </recommendedName>
</protein>
<reference evidence="2 3" key="1">
    <citation type="submission" date="2018-06" db="EMBL/GenBank/DDBJ databases">
        <title>Mutators as drivers of adaptation in pathogenic bacteria and a risk factor for host jumps and vaccine escape.</title>
        <authorList>
            <person name="Barnes A.C."/>
            <person name="Silayeva O."/>
        </authorList>
    </citation>
    <scope>NUCLEOTIDE SEQUENCE [LARGE SCALE GENOMIC DNA]</scope>
    <source>
        <strain evidence="2 3">QMA0445</strain>
    </source>
</reference>
<evidence type="ECO:0000313" key="3">
    <source>
        <dbReference type="Proteomes" id="UP000269148"/>
    </source>
</evidence>
<sequence>MAENNNKLIGSRIKKIRLEKGMTLEEFGKLFNASKSSVYGWETGRNLPNKDRLKLISKVGEIRVEELIAGNLYEDLEKRFDEIISEFPDYIKNASNINKLKKDIVDEIYKSSTNYFQNHELWSDEEMRNYAYEYIKKEVPKIIEYSFEDNYSLIHKFLSNALDMKLELDIAFNRDNSPIFPAVKNEKLSEELYEILSIKFNNLVKELSELSGKYSIISESYTFEDYDSD</sequence>
<dbReference type="InterPro" id="IPR010982">
    <property type="entry name" value="Lambda_DNA-bd_dom_sf"/>
</dbReference>
<dbReference type="SMART" id="SM00530">
    <property type="entry name" value="HTH_XRE"/>
    <property type="match status" value="1"/>
</dbReference>
<dbReference type="CDD" id="cd00093">
    <property type="entry name" value="HTH_XRE"/>
    <property type="match status" value="1"/>
</dbReference>
<dbReference type="OrthoDB" id="2055733at2"/>
<dbReference type="EMBL" id="QLQD01000087">
    <property type="protein sequence ID" value="RLU54461.1"/>
    <property type="molecule type" value="Genomic_DNA"/>
</dbReference>
<organism evidence="2 3">
    <name type="scientific">Streptococcus iniae</name>
    <name type="common">Streptococcus shiloi</name>
    <dbReference type="NCBI Taxonomy" id="1346"/>
    <lineage>
        <taxon>Bacteria</taxon>
        <taxon>Bacillati</taxon>
        <taxon>Bacillota</taxon>
        <taxon>Bacilli</taxon>
        <taxon>Lactobacillales</taxon>
        <taxon>Streptococcaceae</taxon>
        <taxon>Streptococcus</taxon>
    </lineage>
</organism>
<evidence type="ECO:0000313" key="2">
    <source>
        <dbReference type="EMBL" id="RLU54461.1"/>
    </source>
</evidence>
<dbReference type="Gene3D" id="1.10.260.40">
    <property type="entry name" value="lambda repressor-like DNA-binding domains"/>
    <property type="match status" value="1"/>
</dbReference>
<dbReference type="RefSeq" id="WP_121792155.1">
    <property type="nucleotide sequence ID" value="NZ_QLQC01000087.1"/>
</dbReference>
<gene>
    <name evidence="2" type="ORF">DIY07_10340</name>
</gene>
<dbReference type="Proteomes" id="UP000269148">
    <property type="component" value="Unassembled WGS sequence"/>
</dbReference>
<comment type="caution">
    <text evidence="2">The sequence shown here is derived from an EMBL/GenBank/DDBJ whole genome shotgun (WGS) entry which is preliminary data.</text>
</comment>
<name>A0A3L8GC42_STRIN</name>
<accession>A0A3L8GC42</accession>
<dbReference type="AlphaFoldDB" id="A0A3L8GC42"/>
<proteinExistence type="predicted"/>
<dbReference type="InterPro" id="IPR001387">
    <property type="entry name" value="Cro/C1-type_HTH"/>
</dbReference>